<reference evidence="2 5" key="2">
    <citation type="submission" date="2017-02" db="EMBL/GenBank/DDBJ databases">
        <title>Genomes of Trichoderma spp. with biocontrol activity.</title>
        <authorList>
            <person name="Gardiner D."/>
            <person name="Kazan K."/>
            <person name="Vos C."/>
            <person name="Harvey P."/>
        </authorList>
    </citation>
    <scope>NUCLEOTIDE SEQUENCE [LARGE SCALE GENOMIC DNA]</scope>
    <source>
        <strain evidence="2 5">A5MH</strain>
    </source>
</reference>
<keyword evidence="4" id="KW-1185">Reference proteome</keyword>
<evidence type="ECO:0000313" key="5">
    <source>
        <dbReference type="Proteomes" id="UP000236546"/>
    </source>
</evidence>
<organism evidence="3 4">
    <name type="scientific">Trichoderma gamsii</name>
    <dbReference type="NCBI Taxonomy" id="398673"/>
    <lineage>
        <taxon>Eukaryota</taxon>
        <taxon>Fungi</taxon>
        <taxon>Dikarya</taxon>
        <taxon>Ascomycota</taxon>
        <taxon>Pezizomycotina</taxon>
        <taxon>Sordariomycetes</taxon>
        <taxon>Hypocreomycetidae</taxon>
        <taxon>Hypocreales</taxon>
        <taxon>Hypocreaceae</taxon>
        <taxon>Trichoderma</taxon>
    </lineage>
</organism>
<dbReference type="EMBL" id="MTYH01000027">
    <property type="protein sequence ID" value="PNP44992.1"/>
    <property type="molecule type" value="Genomic_DNA"/>
</dbReference>
<evidence type="ECO:0000256" key="1">
    <source>
        <dbReference type="SAM" id="SignalP"/>
    </source>
</evidence>
<dbReference type="Proteomes" id="UP000054821">
    <property type="component" value="Unassembled WGS sequence"/>
</dbReference>
<comment type="caution">
    <text evidence="3">The sequence shown here is derived from an EMBL/GenBank/DDBJ whole genome shotgun (WGS) entry which is preliminary data.</text>
</comment>
<gene>
    <name evidence="3" type="ORF">TGAM01_v206314</name>
    <name evidence="2" type="ORF">TGAMA5MH_03407</name>
</gene>
<proteinExistence type="predicted"/>
<protein>
    <submittedName>
        <fullName evidence="3">Uncharacterized protein</fullName>
    </submittedName>
</protein>
<sequence length="116" mass="12144">MKVAVIFGAIAALAGPAAAFYGQMAASAMTVSGEGPAYQLITLTDYNTGSIYSGDLNYGFSSTQESVYFGEDTPGGYDFYALIWRTNDGCHNIDFQGALSSGHGYCCGSLPCDFTA</sequence>
<dbReference type="OrthoDB" id="4886528at2759"/>
<dbReference type="EMBL" id="JPDN02000021">
    <property type="protein sequence ID" value="PON24806.1"/>
    <property type="molecule type" value="Genomic_DNA"/>
</dbReference>
<feature type="signal peptide" evidence="1">
    <location>
        <begin position="1"/>
        <end position="19"/>
    </location>
</feature>
<dbReference type="Proteomes" id="UP000236546">
    <property type="component" value="Unassembled WGS sequence"/>
</dbReference>
<accession>A0A0W7VKA0</accession>
<evidence type="ECO:0000313" key="4">
    <source>
        <dbReference type="Proteomes" id="UP000054821"/>
    </source>
</evidence>
<evidence type="ECO:0000313" key="3">
    <source>
        <dbReference type="EMBL" id="PON24806.1"/>
    </source>
</evidence>
<keyword evidence="1" id="KW-0732">Signal</keyword>
<feature type="chain" id="PRO_5014528177" evidence="1">
    <location>
        <begin position="20"/>
        <end position="116"/>
    </location>
</feature>
<evidence type="ECO:0000313" key="2">
    <source>
        <dbReference type="EMBL" id="PNP44992.1"/>
    </source>
</evidence>
<dbReference type="AlphaFoldDB" id="A0A0W7VKA0"/>
<name>A0A0W7VKA0_9HYPO</name>
<dbReference type="RefSeq" id="XP_018659742.1">
    <property type="nucleotide sequence ID" value="XM_018807041.1"/>
</dbReference>
<reference evidence="3" key="3">
    <citation type="submission" date="2017-08" db="EMBL/GenBank/DDBJ databases">
        <title>Trichoderma gamsii strain T6085, whole genome shotgun sequencing project.</title>
        <authorList>
            <person name="Baroncelli R."/>
        </authorList>
    </citation>
    <scope>NUCLEOTIDE SEQUENCE</scope>
    <source>
        <strain evidence="3">T6085</strain>
    </source>
</reference>
<dbReference type="GeneID" id="29987124"/>
<reference evidence="3 4" key="1">
    <citation type="journal article" date="2016" name="Genome Announc.">
        <title>Draft Whole-Genome Sequence of Trichoderma gamsii T6085, a Promising Biocontrol Agent of Fusarium Head Blight on Wheat.</title>
        <authorList>
            <person name="Baroncelli R."/>
            <person name="Zapparata A."/>
            <person name="Piaggeschi G."/>
            <person name="Sarrocco S."/>
            <person name="Vannacci G."/>
        </authorList>
    </citation>
    <scope>NUCLEOTIDE SEQUENCE [LARGE SCALE GENOMIC DNA]</scope>
    <source>
        <strain evidence="3 4">T6085</strain>
    </source>
</reference>